<evidence type="ECO:0000256" key="10">
    <source>
        <dbReference type="ARBA" id="ARBA00044969"/>
    </source>
</evidence>
<sequence>MGGLLMTTLHSMEIEQAVLATLLTVDNSLNTLEIKPSVEDFFATRHQEIFSAIESLNIKGSDYDAVVIKDHFEKENRLHLIGGEDYLMDIVSSSGKPLSMKTYVQKLKKLTECRKIEEAGKKVIELAQNTLIDDLPNKAQEIIAGVESVIVTDTRHTLEHSAIAALEVISQKEAHRKDKSGLAYGVNTGLRDLDAMIGDIEPSHMCVIAGAPGGGKTTMAQMIAINAIKRNNAPTLFFSCEMAHYEVANRLISCLGRIPFERIKKAEMESDDYESWIRLSAHEFPKYPLEIVDKTNITIAEVRGEIKKTIAKHGRIGCVIVDYIQLMSDRRYTSQFDVITAVSKDLKIIAKDFKVPVIALSQLTKDAVGRELTMSDLRGSGQIAQDADQIVMLYPDSKDVGIVIANVVKNRHGKSGKVRLVDRFDYCQFNNVQNNEAGGGV</sequence>
<name>A0AAP9GTU7_9GAMM</name>
<keyword evidence="3" id="KW-0235">DNA replication</keyword>
<dbReference type="Proteomes" id="UP000405075">
    <property type="component" value="Chromosome"/>
</dbReference>
<keyword evidence="5" id="KW-0378">Hydrolase</keyword>
<comment type="similarity">
    <text evidence="1">Belongs to the helicase family. DnaB subfamily.</text>
</comment>
<dbReference type="InterPro" id="IPR007693">
    <property type="entry name" value="DNA_helicase_DnaB-like_N"/>
</dbReference>
<dbReference type="InterPro" id="IPR027417">
    <property type="entry name" value="P-loop_NTPase"/>
</dbReference>
<dbReference type="GO" id="GO:0005524">
    <property type="term" value="F:ATP binding"/>
    <property type="evidence" value="ECO:0007669"/>
    <property type="project" value="UniProtKB-KW"/>
</dbReference>
<evidence type="ECO:0000256" key="2">
    <source>
        <dbReference type="ARBA" id="ARBA00022515"/>
    </source>
</evidence>
<dbReference type="GO" id="GO:0043139">
    <property type="term" value="F:5'-3' DNA helicase activity"/>
    <property type="evidence" value="ECO:0007669"/>
    <property type="project" value="UniProtKB-EC"/>
</dbReference>
<evidence type="ECO:0000256" key="9">
    <source>
        <dbReference type="ARBA" id="ARBA00023235"/>
    </source>
</evidence>
<keyword evidence="2" id="KW-0639">Primosome</keyword>
<evidence type="ECO:0000256" key="8">
    <source>
        <dbReference type="ARBA" id="ARBA00023125"/>
    </source>
</evidence>
<evidence type="ECO:0000256" key="7">
    <source>
        <dbReference type="ARBA" id="ARBA00022840"/>
    </source>
</evidence>
<reference evidence="14" key="2">
    <citation type="submission" date="2019-11" db="EMBL/GenBank/DDBJ databases">
        <authorList>
            <person name="Yao H."/>
            <person name="Du X."/>
            <person name="Yu R."/>
            <person name="Li A."/>
        </authorList>
    </citation>
    <scope>NUCLEOTIDE SEQUENCE</scope>
    <source>
        <strain evidence="14">19110F47</strain>
    </source>
</reference>
<dbReference type="Gene3D" id="3.40.50.300">
    <property type="entry name" value="P-loop containing nucleotide triphosphate hydrolases"/>
    <property type="match status" value="1"/>
</dbReference>
<feature type="domain" description="SF4 helicase" evidence="12">
    <location>
        <begin position="179"/>
        <end position="436"/>
    </location>
</feature>
<dbReference type="AlphaFoldDB" id="A0AAP9GTU7"/>
<keyword evidence="9" id="KW-0413">Isomerase</keyword>
<dbReference type="EMBL" id="CP046045">
    <property type="protein sequence ID" value="QGM27365.1"/>
    <property type="molecule type" value="Genomic_DNA"/>
</dbReference>
<dbReference type="Pfam" id="PF00772">
    <property type="entry name" value="DnaB"/>
    <property type="match status" value="1"/>
</dbReference>
<dbReference type="SMART" id="SM00382">
    <property type="entry name" value="AAA"/>
    <property type="match status" value="1"/>
</dbReference>
<dbReference type="InterPro" id="IPR003593">
    <property type="entry name" value="AAA+_ATPase"/>
</dbReference>
<dbReference type="GO" id="GO:0005829">
    <property type="term" value="C:cytosol"/>
    <property type="evidence" value="ECO:0007669"/>
    <property type="project" value="TreeGrafter"/>
</dbReference>
<dbReference type="EC" id="5.6.2.3" evidence="10"/>
<evidence type="ECO:0000313" key="14">
    <source>
        <dbReference type="EMBL" id="QGM27365.1"/>
    </source>
</evidence>
<keyword evidence="8" id="KW-0238">DNA-binding</keyword>
<protein>
    <recommendedName>
        <fullName evidence="10">DNA 5'-3' helicase</fullName>
        <ecNumber evidence="10">5.6.2.3</ecNumber>
    </recommendedName>
</protein>
<dbReference type="EMBL" id="CP046045">
    <property type="protein sequence ID" value="QGM27245.1"/>
    <property type="molecule type" value="Genomic_DNA"/>
</dbReference>
<dbReference type="InterPro" id="IPR016136">
    <property type="entry name" value="DNA_helicase_N/primase_C"/>
</dbReference>
<dbReference type="GO" id="GO:0006269">
    <property type="term" value="P:DNA replication, synthesis of primer"/>
    <property type="evidence" value="ECO:0007669"/>
    <property type="project" value="UniProtKB-KW"/>
</dbReference>
<keyword evidence="4" id="KW-0547">Nucleotide-binding</keyword>
<dbReference type="Pfam" id="PF03796">
    <property type="entry name" value="DnaB_C"/>
    <property type="match status" value="1"/>
</dbReference>
<evidence type="ECO:0000313" key="13">
    <source>
        <dbReference type="EMBL" id="QGM27245.1"/>
    </source>
</evidence>
<keyword evidence="7" id="KW-0067">ATP-binding</keyword>
<dbReference type="PANTHER" id="PTHR30153">
    <property type="entry name" value="REPLICATIVE DNA HELICASE DNAB"/>
    <property type="match status" value="1"/>
</dbReference>
<evidence type="ECO:0000256" key="3">
    <source>
        <dbReference type="ARBA" id="ARBA00022705"/>
    </source>
</evidence>
<evidence type="ECO:0000256" key="5">
    <source>
        <dbReference type="ARBA" id="ARBA00022801"/>
    </source>
</evidence>
<keyword evidence="6" id="KW-0347">Helicase</keyword>
<dbReference type="SUPFAM" id="SSF48024">
    <property type="entry name" value="N-terminal domain of DnaB helicase"/>
    <property type="match status" value="1"/>
</dbReference>
<comment type="catalytic activity">
    <reaction evidence="11">
        <text>ATP + H2O = ADP + phosphate + H(+)</text>
        <dbReference type="Rhea" id="RHEA:13065"/>
        <dbReference type="ChEBI" id="CHEBI:15377"/>
        <dbReference type="ChEBI" id="CHEBI:15378"/>
        <dbReference type="ChEBI" id="CHEBI:30616"/>
        <dbReference type="ChEBI" id="CHEBI:43474"/>
        <dbReference type="ChEBI" id="CHEBI:456216"/>
        <dbReference type="EC" id="5.6.2.3"/>
    </reaction>
</comment>
<organism evidence="14 15">
    <name type="scientific">Acinetobacter towneri</name>
    <dbReference type="NCBI Taxonomy" id="202956"/>
    <lineage>
        <taxon>Bacteria</taxon>
        <taxon>Pseudomonadati</taxon>
        <taxon>Pseudomonadota</taxon>
        <taxon>Gammaproteobacteria</taxon>
        <taxon>Moraxellales</taxon>
        <taxon>Moraxellaceae</taxon>
        <taxon>Acinetobacter</taxon>
    </lineage>
</organism>
<gene>
    <name evidence="13" type="ORF">GJD93_05950</name>
    <name evidence="14" type="ORF">GJD93_06600</name>
</gene>
<evidence type="ECO:0000256" key="1">
    <source>
        <dbReference type="ARBA" id="ARBA00008428"/>
    </source>
</evidence>
<evidence type="ECO:0000256" key="11">
    <source>
        <dbReference type="ARBA" id="ARBA00048954"/>
    </source>
</evidence>
<dbReference type="SUPFAM" id="SSF52540">
    <property type="entry name" value="P-loop containing nucleoside triphosphate hydrolases"/>
    <property type="match status" value="1"/>
</dbReference>
<evidence type="ECO:0000259" key="12">
    <source>
        <dbReference type="PROSITE" id="PS51199"/>
    </source>
</evidence>
<evidence type="ECO:0000313" key="15">
    <source>
        <dbReference type="Proteomes" id="UP000405075"/>
    </source>
</evidence>
<evidence type="ECO:0000256" key="4">
    <source>
        <dbReference type="ARBA" id="ARBA00022741"/>
    </source>
</evidence>
<reference evidence="15" key="1">
    <citation type="submission" date="2019-11" db="EMBL/GenBank/DDBJ databases">
        <title>Escherichia coli 1916D6.</title>
        <authorList>
            <person name="Yao H."/>
            <person name="Du X."/>
            <person name="Yu R."/>
            <person name="Li A."/>
        </authorList>
    </citation>
    <scope>NUCLEOTIDE SEQUENCE [LARGE SCALE GENOMIC DNA]</scope>
    <source>
        <strain evidence="15">19110F47</strain>
    </source>
</reference>
<dbReference type="PANTHER" id="PTHR30153:SF2">
    <property type="entry name" value="REPLICATIVE DNA HELICASE"/>
    <property type="match status" value="1"/>
</dbReference>
<dbReference type="GO" id="GO:1990077">
    <property type="term" value="C:primosome complex"/>
    <property type="evidence" value="ECO:0007669"/>
    <property type="project" value="UniProtKB-KW"/>
</dbReference>
<proteinExistence type="inferred from homology"/>
<dbReference type="InterPro" id="IPR036185">
    <property type="entry name" value="DNA_heli_DnaB-like_N_sf"/>
</dbReference>
<dbReference type="GO" id="GO:0003677">
    <property type="term" value="F:DNA binding"/>
    <property type="evidence" value="ECO:0007669"/>
    <property type="project" value="UniProtKB-KW"/>
</dbReference>
<dbReference type="GO" id="GO:0016787">
    <property type="term" value="F:hydrolase activity"/>
    <property type="evidence" value="ECO:0007669"/>
    <property type="project" value="UniProtKB-KW"/>
</dbReference>
<dbReference type="Gene3D" id="1.10.860.10">
    <property type="entry name" value="DNAb Helicase, Chain A"/>
    <property type="match status" value="1"/>
</dbReference>
<accession>A0AAP9GTU7</accession>
<evidence type="ECO:0000256" key="6">
    <source>
        <dbReference type="ARBA" id="ARBA00022806"/>
    </source>
</evidence>
<dbReference type="PROSITE" id="PS51199">
    <property type="entry name" value="SF4_HELICASE"/>
    <property type="match status" value="1"/>
</dbReference>
<dbReference type="InterPro" id="IPR007694">
    <property type="entry name" value="DNA_helicase_DnaB-like_C"/>
</dbReference>